<protein>
    <submittedName>
        <fullName evidence="1">Uncharacterized protein</fullName>
    </submittedName>
</protein>
<accession>A0A8H3M2G6</accession>
<dbReference type="AlphaFoldDB" id="A0A8H3M2G6"/>
<dbReference type="EMBL" id="BLAL01000281">
    <property type="protein sequence ID" value="GES99477.1"/>
    <property type="molecule type" value="Genomic_DNA"/>
</dbReference>
<evidence type="ECO:0000313" key="1">
    <source>
        <dbReference type="EMBL" id="GES99477.1"/>
    </source>
</evidence>
<dbReference type="Proteomes" id="UP000615446">
    <property type="component" value="Unassembled WGS sequence"/>
</dbReference>
<reference evidence="1" key="1">
    <citation type="submission" date="2019-10" db="EMBL/GenBank/DDBJ databases">
        <title>Conservation and host-specific expression of non-tandemly repeated heterogenous ribosome RNA gene in arbuscular mycorrhizal fungi.</title>
        <authorList>
            <person name="Maeda T."/>
            <person name="Kobayashi Y."/>
            <person name="Nakagawa T."/>
            <person name="Ezawa T."/>
            <person name="Yamaguchi K."/>
            <person name="Bino T."/>
            <person name="Nishimoto Y."/>
            <person name="Shigenobu S."/>
            <person name="Kawaguchi M."/>
        </authorList>
    </citation>
    <scope>NUCLEOTIDE SEQUENCE</scope>
    <source>
        <strain evidence="1">HR1</strain>
    </source>
</reference>
<gene>
    <name evidence="1" type="ORF">RCL2_002597900</name>
</gene>
<organism evidence="1 2">
    <name type="scientific">Rhizophagus clarus</name>
    <dbReference type="NCBI Taxonomy" id="94130"/>
    <lineage>
        <taxon>Eukaryota</taxon>
        <taxon>Fungi</taxon>
        <taxon>Fungi incertae sedis</taxon>
        <taxon>Mucoromycota</taxon>
        <taxon>Glomeromycotina</taxon>
        <taxon>Glomeromycetes</taxon>
        <taxon>Glomerales</taxon>
        <taxon>Glomeraceae</taxon>
        <taxon>Rhizophagus</taxon>
    </lineage>
</organism>
<name>A0A8H3M2G6_9GLOM</name>
<sequence length="84" mass="10429">MQRHITCLEGEVAFPYWLNKGYILIKLPYNRLGQDICDRMKYFYFVINRICWFKKDTIYEQLKLKIKLVQMNWNIWIRPFSNFA</sequence>
<proteinExistence type="predicted"/>
<evidence type="ECO:0000313" key="2">
    <source>
        <dbReference type="Proteomes" id="UP000615446"/>
    </source>
</evidence>
<comment type="caution">
    <text evidence="1">The sequence shown here is derived from an EMBL/GenBank/DDBJ whole genome shotgun (WGS) entry which is preliminary data.</text>
</comment>